<accession>A0A6V7WVC3</accession>
<dbReference type="AlphaFoldDB" id="A0A6V7WVC3"/>
<name>A0A6V7WVC3_MELEN</name>
<proteinExistence type="predicted"/>
<dbReference type="Proteomes" id="UP000580250">
    <property type="component" value="Unassembled WGS sequence"/>
</dbReference>
<organism evidence="1 2">
    <name type="scientific">Meloidogyne enterolobii</name>
    <name type="common">Root-knot nematode worm</name>
    <name type="synonym">Meloidogyne mayaguensis</name>
    <dbReference type="NCBI Taxonomy" id="390850"/>
    <lineage>
        <taxon>Eukaryota</taxon>
        <taxon>Metazoa</taxon>
        <taxon>Ecdysozoa</taxon>
        <taxon>Nematoda</taxon>
        <taxon>Chromadorea</taxon>
        <taxon>Rhabditida</taxon>
        <taxon>Tylenchina</taxon>
        <taxon>Tylenchomorpha</taxon>
        <taxon>Tylenchoidea</taxon>
        <taxon>Meloidogynidae</taxon>
        <taxon>Meloidogyninae</taxon>
        <taxon>Meloidogyne</taxon>
    </lineage>
</organism>
<protein>
    <submittedName>
        <fullName evidence="1">Uncharacterized protein</fullName>
    </submittedName>
</protein>
<evidence type="ECO:0000313" key="1">
    <source>
        <dbReference type="EMBL" id="CAD2191014.1"/>
    </source>
</evidence>
<reference evidence="1 2" key="1">
    <citation type="submission" date="2020-08" db="EMBL/GenBank/DDBJ databases">
        <authorList>
            <person name="Koutsovoulos G."/>
            <person name="Danchin GJ E."/>
        </authorList>
    </citation>
    <scope>NUCLEOTIDE SEQUENCE [LARGE SCALE GENOMIC DNA]</scope>
</reference>
<dbReference type="EMBL" id="CAJEWN010000848">
    <property type="protein sequence ID" value="CAD2191014.1"/>
    <property type="molecule type" value="Genomic_DNA"/>
</dbReference>
<sequence>MQIGRRLGQKEVAVVGGVGRLLRVLNSLPHFTFCWSAAAFLVSRVLVWDI</sequence>
<gene>
    <name evidence="1" type="ORF">MENT_LOCUS43838</name>
</gene>
<evidence type="ECO:0000313" key="2">
    <source>
        <dbReference type="Proteomes" id="UP000580250"/>
    </source>
</evidence>
<comment type="caution">
    <text evidence="1">The sequence shown here is derived from an EMBL/GenBank/DDBJ whole genome shotgun (WGS) entry which is preliminary data.</text>
</comment>